<comment type="caution">
    <text evidence="2">The sequence shown here is derived from an EMBL/GenBank/DDBJ whole genome shotgun (WGS) entry which is preliminary data.</text>
</comment>
<evidence type="ECO:0000313" key="2">
    <source>
        <dbReference type="EMBL" id="OGI52099.1"/>
    </source>
</evidence>
<accession>A0A1F6U465</accession>
<sequence>MEMKYWLYGLIFSVVVGGVVTALFLYALRGVLGLGDKPKLKEKGIKRVPPWFTGAVERFVFTVLIAAGVAGVTTAMMGWLALKLATNWNSNHWKNNPKAHPFAFTALLAGLVSMFFAALGGLVCTGNLWASYIASI</sequence>
<feature type="transmembrane region" description="Helical" evidence="1">
    <location>
        <begin position="59"/>
        <end position="82"/>
    </location>
</feature>
<name>A0A1F6U465_9PROT</name>
<gene>
    <name evidence="2" type="ORF">A3A87_07110</name>
</gene>
<protein>
    <submittedName>
        <fullName evidence="2">Uncharacterized protein</fullName>
    </submittedName>
</protein>
<feature type="transmembrane region" description="Helical" evidence="1">
    <location>
        <begin position="6"/>
        <end position="28"/>
    </location>
</feature>
<proteinExistence type="predicted"/>
<keyword evidence="1" id="KW-1133">Transmembrane helix</keyword>
<dbReference type="EMBL" id="MFTC01000026">
    <property type="protein sequence ID" value="OGI52099.1"/>
    <property type="molecule type" value="Genomic_DNA"/>
</dbReference>
<evidence type="ECO:0000313" key="3">
    <source>
        <dbReference type="Proteomes" id="UP000179037"/>
    </source>
</evidence>
<reference evidence="2 3" key="1">
    <citation type="journal article" date="2016" name="Nat. Commun.">
        <title>Thousands of microbial genomes shed light on interconnected biogeochemical processes in an aquifer system.</title>
        <authorList>
            <person name="Anantharaman K."/>
            <person name="Brown C.T."/>
            <person name="Hug L.A."/>
            <person name="Sharon I."/>
            <person name="Castelle C.J."/>
            <person name="Probst A.J."/>
            <person name="Thomas B.C."/>
            <person name="Singh A."/>
            <person name="Wilkins M.J."/>
            <person name="Karaoz U."/>
            <person name="Brodie E.L."/>
            <person name="Williams K.H."/>
            <person name="Hubbard S.S."/>
            <person name="Banfield J.F."/>
        </authorList>
    </citation>
    <scope>NUCLEOTIDE SEQUENCE [LARGE SCALE GENOMIC DNA]</scope>
</reference>
<dbReference type="AlphaFoldDB" id="A0A1F6U465"/>
<evidence type="ECO:0000256" key="1">
    <source>
        <dbReference type="SAM" id="Phobius"/>
    </source>
</evidence>
<feature type="transmembrane region" description="Helical" evidence="1">
    <location>
        <begin position="102"/>
        <end position="130"/>
    </location>
</feature>
<keyword evidence="1" id="KW-0812">Transmembrane</keyword>
<organism evidence="2 3">
    <name type="scientific">Candidatus Muproteobacteria bacterium RIFCSPLOWO2_01_FULL_60_18</name>
    <dbReference type="NCBI Taxonomy" id="1817768"/>
    <lineage>
        <taxon>Bacteria</taxon>
        <taxon>Pseudomonadati</taxon>
        <taxon>Pseudomonadota</taxon>
        <taxon>Candidatus Muproteobacteria</taxon>
    </lineage>
</organism>
<dbReference type="Proteomes" id="UP000179037">
    <property type="component" value="Unassembled WGS sequence"/>
</dbReference>
<keyword evidence="1" id="KW-0472">Membrane</keyword>